<dbReference type="RefSeq" id="WP_089252877.1">
    <property type="nucleotide sequence ID" value="NZ_FZOW01000036.1"/>
</dbReference>
<organism evidence="1 2">
    <name type="scientific">Rhodococcoides kyotonense</name>
    <dbReference type="NCBI Taxonomy" id="398843"/>
    <lineage>
        <taxon>Bacteria</taxon>
        <taxon>Bacillati</taxon>
        <taxon>Actinomycetota</taxon>
        <taxon>Actinomycetes</taxon>
        <taxon>Mycobacteriales</taxon>
        <taxon>Nocardiaceae</taxon>
        <taxon>Rhodococcoides</taxon>
    </lineage>
</organism>
<dbReference type="SUPFAM" id="SSF51182">
    <property type="entry name" value="RmlC-like cupins"/>
    <property type="match status" value="1"/>
</dbReference>
<accession>A0A239NED3</accession>
<dbReference type="InterPro" id="IPR010282">
    <property type="entry name" value="Uncharacterised_HutD/Ves"/>
</dbReference>
<dbReference type="EMBL" id="FZOW01000036">
    <property type="protein sequence ID" value="SNT52658.1"/>
    <property type="molecule type" value="Genomic_DNA"/>
</dbReference>
<dbReference type="AlphaFoldDB" id="A0A239NED3"/>
<dbReference type="OrthoDB" id="9800082at2"/>
<dbReference type="Pfam" id="PF05962">
    <property type="entry name" value="HutD"/>
    <property type="match status" value="1"/>
</dbReference>
<reference evidence="2" key="1">
    <citation type="submission" date="2017-06" db="EMBL/GenBank/DDBJ databases">
        <authorList>
            <person name="Varghese N."/>
            <person name="Submissions S."/>
        </authorList>
    </citation>
    <scope>NUCLEOTIDE SEQUENCE [LARGE SCALE GENOMIC DNA]</scope>
    <source>
        <strain evidence="2">JCM 23211</strain>
    </source>
</reference>
<dbReference type="PANTHER" id="PTHR37943">
    <property type="entry name" value="PROTEIN VES"/>
    <property type="match status" value="1"/>
</dbReference>
<dbReference type="Gene3D" id="2.60.120.10">
    <property type="entry name" value="Jelly Rolls"/>
    <property type="match status" value="1"/>
</dbReference>
<gene>
    <name evidence="1" type="ORF">SAMN05421642_1362</name>
</gene>
<evidence type="ECO:0000313" key="1">
    <source>
        <dbReference type="EMBL" id="SNT52658.1"/>
    </source>
</evidence>
<keyword evidence="2" id="KW-1185">Reference proteome</keyword>
<dbReference type="Proteomes" id="UP000198327">
    <property type="component" value="Unassembled WGS sequence"/>
</dbReference>
<evidence type="ECO:0000313" key="2">
    <source>
        <dbReference type="Proteomes" id="UP000198327"/>
    </source>
</evidence>
<dbReference type="PANTHER" id="PTHR37943:SF1">
    <property type="entry name" value="PROTEIN VES"/>
    <property type="match status" value="1"/>
</dbReference>
<sequence length="190" mass="20285">MPTPIEIVHHEDRTRVPWKNGAGFTEEIAVDDAWRISVADLGADPTLFSAFAGRARVFTVIGDFGVTFEIDGQPTSIAPLEPFPFDGALTPTCVPDGPTKAFNIMVDDASRAATVQRVDLTEQSVTTDPDAVTAVYVHLGRAGDAGPGDCLLVRHESIEIAGTATVLVAVIREIRHRMPEATAEQAPASH</sequence>
<dbReference type="InterPro" id="IPR014710">
    <property type="entry name" value="RmlC-like_jellyroll"/>
</dbReference>
<evidence type="ECO:0008006" key="3">
    <source>
        <dbReference type="Google" id="ProtNLM"/>
    </source>
</evidence>
<protein>
    <recommendedName>
        <fullName evidence="3">HutD family protein</fullName>
    </recommendedName>
</protein>
<dbReference type="InterPro" id="IPR011051">
    <property type="entry name" value="RmlC_Cupin_sf"/>
</dbReference>
<proteinExistence type="predicted"/>
<name>A0A239NED3_9NOCA</name>